<dbReference type="Proteomes" id="UP000567795">
    <property type="component" value="Unassembled WGS sequence"/>
</dbReference>
<name>A0A852ZWS9_9ACTN</name>
<reference evidence="2 3" key="1">
    <citation type="submission" date="2020-07" db="EMBL/GenBank/DDBJ databases">
        <title>Sequencing the genomes of 1000 actinobacteria strains.</title>
        <authorList>
            <person name="Klenk H.-P."/>
        </authorList>
    </citation>
    <scope>NUCLEOTIDE SEQUENCE [LARGE SCALE GENOMIC DNA]</scope>
    <source>
        <strain evidence="2 3">DSM 42178</strain>
    </source>
</reference>
<evidence type="ECO:0000256" key="1">
    <source>
        <dbReference type="SAM" id="MobiDB-lite"/>
    </source>
</evidence>
<accession>A0A852ZWS9</accession>
<gene>
    <name evidence="2" type="ORF">FHU37_000054</name>
</gene>
<comment type="caution">
    <text evidence="2">The sequence shown here is derived from an EMBL/GenBank/DDBJ whole genome shotgun (WGS) entry which is preliminary data.</text>
</comment>
<sequence length="299" mass="31852">MVVSTGQALPPGSRRVLSLDGWTAIEVPLLRDPRTLVSRLHSLHRPTDGTTVLAVLDALHNLVASVSFSSRPLDGREEPRIVQHLNGHRVQSGGTANPLGPDRATRPLLPLPSLVPRSGAGAGPGPEPVAAAPQPPAGGEGEGGSGDAHVPTVPGPRPAGRVVGGEEEKPLDGWTHRNTLLQNLRRVIPHDLRLRTPVRLGMLLQCRTAEGGWTPADGPWMWALNDACHLHGLRTGPYLTLTDGGWQVLGEDRHGRTPRLSERGEPARIASVHPMRSGYGTVVGHHTPPPAARRRTAAR</sequence>
<dbReference type="EMBL" id="JACBZD010000001">
    <property type="protein sequence ID" value="NYI03111.1"/>
    <property type="molecule type" value="Genomic_DNA"/>
</dbReference>
<keyword evidence="3" id="KW-1185">Reference proteome</keyword>
<feature type="region of interest" description="Disordered" evidence="1">
    <location>
        <begin position="85"/>
        <end position="171"/>
    </location>
</feature>
<evidence type="ECO:0000313" key="2">
    <source>
        <dbReference type="EMBL" id="NYI03111.1"/>
    </source>
</evidence>
<dbReference type="AlphaFoldDB" id="A0A852ZWS9"/>
<proteinExistence type="predicted"/>
<evidence type="ECO:0000313" key="3">
    <source>
        <dbReference type="Proteomes" id="UP000567795"/>
    </source>
</evidence>
<protein>
    <submittedName>
        <fullName evidence="2">Uncharacterized protein</fullName>
    </submittedName>
</protein>
<feature type="region of interest" description="Disordered" evidence="1">
    <location>
        <begin position="277"/>
        <end position="299"/>
    </location>
</feature>
<organism evidence="2 3">
    <name type="scientific">Allostreptomyces psammosilenae</name>
    <dbReference type="NCBI Taxonomy" id="1892865"/>
    <lineage>
        <taxon>Bacteria</taxon>
        <taxon>Bacillati</taxon>
        <taxon>Actinomycetota</taxon>
        <taxon>Actinomycetes</taxon>
        <taxon>Kitasatosporales</taxon>
        <taxon>Streptomycetaceae</taxon>
        <taxon>Allostreptomyces</taxon>
    </lineage>
</organism>
<feature type="compositionally biased region" description="Low complexity" evidence="1">
    <location>
        <begin position="106"/>
        <end position="119"/>
    </location>
</feature>